<gene>
    <name evidence="5" type="ORF">CVT23_19505</name>
</gene>
<evidence type="ECO:0000256" key="2">
    <source>
        <dbReference type="ARBA" id="ARBA00023002"/>
    </source>
</evidence>
<proteinExistence type="inferred from homology"/>
<comment type="caution">
    <text evidence="5">The sequence shown here is derived from an EMBL/GenBank/DDBJ whole genome shotgun (WGS) entry which is preliminary data.</text>
</comment>
<keyword evidence="6" id="KW-1185">Reference proteome</keyword>
<dbReference type="RefSeq" id="WP_109794552.1">
    <property type="nucleotide sequence ID" value="NZ_PHIG01000052.1"/>
</dbReference>
<evidence type="ECO:0000313" key="5">
    <source>
        <dbReference type="EMBL" id="PJK27926.1"/>
    </source>
</evidence>
<dbReference type="InterPro" id="IPR039697">
    <property type="entry name" value="Alcohol_dehydrogenase_Fe"/>
</dbReference>
<dbReference type="GO" id="GO:0046872">
    <property type="term" value="F:metal ion binding"/>
    <property type="evidence" value="ECO:0007669"/>
    <property type="project" value="InterPro"/>
</dbReference>
<accession>A0A2M9FWT8</accession>
<evidence type="ECO:0000259" key="4">
    <source>
        <dbReference type="Pfam" id="PF25137"/>
    </source>
</evidence>
<dbReference type="PANTHER" id="PTHR11496:SF102">
    <property type="entry name" value="ALCOHOL DEHYDROGENASE 4"/>
    <property type="match status" value="1"/>
</dbReference>
<feature type="domain" description="Fe-containing alcohol dehydrogenase-like C-terminal" evidence="4">
    <location>
        <begin position="177"/>
        <end position="348"/>
    </location>
</feature>
<evidence type="ECO:0000256" key="1">
    <source>
        <dbReference type="ARBA" id="ARBA00007358"/>
    </source>
</evidence>
<protein>
    <submittedName>
        <fullName evidence="5">Uncharacterized protein</fullName>
    </submittedName>
</protein>
<comment type="similarity">
    <text evidence="1">Belongs to the iron-containing alcohol dehydrogenase family.</text>
</comment>
<name>A0A2M9FWT8_9PROT</name>
<evidence type="ECO:0000259" key="3">
    <source>
        <dbReference type="Pfam" id="PF00465"/>
    </source>
</evidence>
<dbReference type="Gene3D" id="1.20.1090.10">
    <property type="entry name" value="Dehydroquinate synthase-like - alpha domain"/>
    <property type="match status" value="1"/>
</dbReference>
<dbReference type="InterPro" id="IPR056798">
    <property type="entry name" value="ADH_Fe_C"/>
</dbReference>
<dbReference type="AlphaFoldDB" id="A0A2M9FWT8"/>
<dbReference type="SUPFAM" id="SSF56796">
    <property type="entry name" value="Dehydroquinate synthase-like"/>
    <property type="match status" value="1"/>
</dbReference>
<dbReference type="Pfam" id="PF00465">
    <property type="entry name" value="Fe-ADH"/>
    <property type="match status" value="1"/>
</dbReference>
<dbReference type="Proteomes" id="UP000229498">
    <property type="component" value="Unassembled WGS sequence"/>
</dbReference>
<dbReference type="EMBL" id="PHIG01000052">
    <property type="protein sequence ID" value="PJK27926.1"/>
    <property type="molecule type" value="Genomic_DNA"/>
</dbReference>
<keyword evidence="2" id="KW-0560">Oxidoreductase</keyword>
<dbReference type="OrthoDB" id="9815791at2"/>
<dbReference type="GO" id="GO:0004022">
    <property type="term" value="F:alcohol dehydrogenase (NAD+) activity"/>
    <property type="evidence" value="ECO:0007669"/>
    <property type="project" value="TreeGrafter"/>
</dbReference>
<feature type="domain" description="Alcohol dehydrogenase iron-type/glycerol dehydrogenase GldA" evidence="3">
    <location>
        <begin position="10"/>
        <end position="164"/>
    </location>
</feature>
<dbReference type="Pfam" id="PF25137">
    <property type="entry name" value="ADH_Fe_C"/>
    <property type="match status" value="1"/>
</dbReference>
<sequence length="366" mass="38858">MIHDFTECGPDRVISGIGALAELPGVLADMSVERALVLTGRTLAEKTDLVARVETTLGARHAGTFSGCAQHVPESTVTAAVAAAREGRADGIVVFGGGSPIDTAKMVVLKLKEAGEAPPRQIVIPTTLSAGEFTFAAGMTDEQTRIKHVHVDPAMQPEIILYDPELCRPTPPELWLTTGIKALDHAVEGLWWPDCHPLLETLRLGAIADLTAHLARSRDPEALEDRLACQHAAWKSIWGLLGAKKVGFRLSHPLGHQIGARWDVPHGVTSCIALPAAARFLKDRTGPAQAKIAAAMGLPGADGAAPAIEAFFDRLEIPRRLSDTTAKRDEIPLVAKAVADELAHLGAPDADIATPEALAALLDELW</sequence>
<dbReference type="Gene3D" id="3.40.50.1970">
    <property type="match status" value="1"/>
</dbReference>
<organism evidence="5 6">
    <name type="scientific">Minwuia thermotolerans</name>
    <dbReference type="NCBI Taxonomy" id="2056226"/>
    <lineage>
        <taxon>Bacteria</taxon>
        <taxon>Pseudomonadati</taxon>
        <taxon>Pseudomonadota</taxon>
        <taxon>Alphaproteobacteria</taxon>
        <taxon>Minwuiales</taxon>
        <taxon>Minwuiaceae</taxon>
        <taxon>Minwuia</taxon>
    </lineage>
</organism>
<dbReference type="PANTHER" id="PTHR11496">
    <property type="entry name" value="ALCOHOL DEHYDROGENASE"/>
    <property type="match status" value="1"/>
</dbReference>
<dbReference type="InterPro" id="IPR001670">
    <property type="entry name" value="ADH_Fe/GldA"/>
</dbReference>
<evidence type="ECO:0000313" key="6">
    <source>
        <dbReference type="Proteomes" id="UP000229498"/>
    </source>
</evidence>
<reference evidence="5 6" key="1">
    <citation type="submission" date="2017-11" db="EMBL/GenBank/DDBJ databases">
        <title>Draft genome sequence of Rhizobiales bacterium SY3-13.</title>
        <authorList>
            <person name="Sun C."/>
        </authorList>
    </citation>
    <scope>NUCLEOTIDE SEQUENCE [LARGE SCALE GENOMIC DNA]</scope>
    <source>
        <strain evidence="5 6">SY3-13</strain>
    </source>
</reference>